<name>A0A4S8LHB8_DENBC</name>
<keyword evidence="2" id="KW-1185">Reference proteome</keyword>
<accession>A0A4S8LHB8</accession>
<dbReference type="EMBL" id="ML179408">
    <property type="protein sequence ID" value="THU88496.1"/>
    <property type="molecule type" value="Genomic_DNA"/>
</dbReference>
<sequence>MTGMGVNAAAEELARLLPVNENNVRHVMGKVRNVRRLYEMDLVELRGILGAELGKGRRRVEEEVKIKGGTNYEDGRKHIRKKPGTLLQLILNTSDDAIERVIARFA</sequence>
<proteinExistence type="predicted"/>
<gene>
    <name evidence="1" type="ORF">K435DRAFT_803482</name>
</gene>
<dbReference type="AlphaFoldDB" id="A0A4S8LHB8"/>
<evidence type="ECO:0000313" key="1">
    <source>
        <dbReference type="EMBL" id="THU88496.1"/>
    </source>
</evidence>
<dbReference type="OrthoDB" id="361020at2759"/>
<organism evidence="1 2">
    <name type="scientific">Dendrothele bispora (strain CBS 962.96)</name>
    <dbReference type="NCBI Taxonomy" id="1314807"/>
    <lineage>
        <taxon>Eukaryota</taxon>
        <taxon>Fungi</taxon>
        <taxon>Dikarya</taxon>
        <taxon>Basidiomycota</taxon>
        <taxon>Agaricomycotina</taxon>
        <taxon>Agaricomycetes</taxon>
        <taxon>Agaricomycetidae</taxon>
        <taxon>Agaricales</taxon>
        <taxon>Agaricales incertae sedis</taxon>
        <taxon>Dendrothele</taxon>
    </lineage>
</organism>
<reference evidence="1 2" key="1">
    <citation type="journal article" date="2019" name="Nat. Ecol. Evol.">
        <title>Megaphylogeny resolves global patterns of mushroom evolution.</title>
        <authorList>
            <person name="Varga T."/>
            <person name="Krizsan K."/>
            <person name="Foldi C."/>
            <person name="Dima B."/>
            <person name="Sanchez-Garcia M."/>
            <person name="Sanchez-Ramirez S."/>
            <person name="Szollosi G.J."/>
            <person name="Szarkandi J.G."/>
            <person name="Papp V."/>
            <person name="Albert L."/>
            <person name="Andreopoulos W."/>
            <person name="Angelini C."/>
            <person name="Antonin V."/>
            <person name="Barry K.W."/>
            <person name="Bougher N.L."/>
            <person name="Buchanan P."/>
            <person name="Buyck B."/>
            <person name="Bense V."/>
            <person name="Catcheside P."/>
            <person name="Chovatia M."/>
            <person name="Cooper J."/>
            <person name="Damon W."/>
            <person name="Desjardin D."/>
            <person name="Finy P."/>
            <person name="Geml J."/>
            <person name="Haridas S."/>
            <person name="Hughes K."/>
            <person name="Justo A."/>
            <person name="Karasinski D."/>
            <person name="Kautmanova I."/>
            <person name="Kiss B."/>
            <person name="Kocsube S."/>
            <person name="Kotiranta H."/>
            <person name="LaButti K.M."/>
            <person name="Lechner B.E."/>
            <person name="Liimatainen K."/>
            <person name="Lipzen A."/>
            <person name="Lukacs Z."/>
            <person name="Mihaltcheva S."/>
            <person name="Morgado L.N."/>
            <person name="Niskanen T."/>
            <person name="Noordeloos M.E."/>
            <person name="Ohm R.A."/>
            <person name="Ortiz-Santana B."/>
            <person name="Ovrebo C."/>
            <person name="Racz N."/>
            <person name="Riley R."/>
            <person name="Savchenko A."/>
            <person name="Shiryaev A."/>
            <person name="Soop K."/>
            <person name="Spirin V."/>
            <person name="Szebenyi C."/>
            <person name="Tomsovsky M."/>
            <person name="Tulloss R.E."/>
            <person name="Uehling J."/>
            <person name="Grigoriev I.V."/>
            <person name="Vagvolgyi C."/>
            <person name="Papp T."/>
            <person name="Martin F.M."/>
            <person name="Miettinen O."/>
            <person name="Hibbett D.S."/>
            <person name="Nagy L.G."/>
        </authorList>
    </citation>
    <scope>NUCLEOTIDE SEQUENCE [LARGE SCALE GENOMIC DNA]</scope>
    <source>
        <strain evidence="1 2">CBS 962.96</strain>
    </source>
</reference>
<protein>
    <submittedName>
        <fullName evidence="1">Uncharacterized protein</fullName>
    </submittedName>
</protein>
<dbReference type="Proteomes" id="UP000297245">
    <property type="component" value="Unassembled WGS sequence"/>
</dbReference>
<evidence type="ECO:0000313" key="2">
    <source>
        <dbReference type="Proteomes" id="UP000297245"/>
    </source>
</evidence>
<dbReference type="Gene3D" id="1.10.150.20">
    <property type="entry name" value="5' to 3' exonuclease, C-terminal subdomain"/>
    <property type="match status" value="1"/>
</dbReference>